<dbReference type="InterPro" id="IPR037185">
    <property type="entry name" value="EmrE-like"/>
</dbReference>
<keyword evidence="10" id="KW-0443">Lipid metabolism</keyword>
<evidence type="ECO:0000256" key="11">
    <source>
        <dbReference type="ARBA" id="ARBA00023136"/>
    </source>
</evidence>
<feature type="transmembrane region" description="Helical" evidence="12">
    <location>
        <begin position="6"/>
        <end position="26"/>
    </location>
</feature>
<dbReference type="HOGENOM" id="CLU_131462_6_1_9"/>
<keyword evidence="3" id="KW-1003">Cell membrane</keyword>
<proteinExistence type="inferred from homology"/>
<dbReference type="GO" id="GO:0005886">
    <property type="term" value="C:plasma membrane"/>
    <property type="evidence" value="ECO:0007669"/>
    <property type="project" value="UniProtKB-SubCell"/>
</dbReference>
<evidence type="ECO:0000256" key="2">
    <source>
        <dbReference type="ARBA" id="ARBA00007362"/>
    </source>
</evidence>
<organism evidence="14 15">
    <name type="scientific">Solobacterium moorei F0204</name>
    <dbReference type="NCBI Taxonomy" id="706433"/>
    <lineage>
        <taxon>Bacteria</taxon>
        <taxon>Bacillati</taxon>
        <taxon>Bacillota</taxon>
        <taxon>Erysipelotrichia</taxon>
        <taxon>Erysipelotrichales</taxon>
        <taxon>Erysipelotrichaceae</taxon>
        <taxon>Solobacterium</taxon>
    </lineage>
</organism>
<sequence>MVIYYIVLLVMTMLGSVASLFLKKASGSNGFVDMLKNINLYIGGFLYVSSAVLNIWLLKILDYSVILPLTSLTYIWTMVLSYFILKEKITVKKILGICLILIGAVIISLS</sequence>
<evidence type="ECO:0000256" key="10">
    <source>
        <dbReference type="ARBA" id="ARBA00023098"/>
    </source>
</evidence>
<comment type="caution">
    <text evidence="14">The sequence shown here is derived from an EMBL/GenBank/DDBJ whole genome shotgun (WGS) entry which is preliminary data.</text>
</comment>
<dbReference type="AlphaFoldDB" id="E7MQE8"/>
<evidence type="ECO:0000256" key="4">
    <source>
        <dbReference type="ARBA" id="ARBA00022516"/>
    </source>
</evidence>
<dbReference type="GO" id="GO:0022857">
    <property type="term" value="F:transmembrane transporter activity"/>
    <property type="evidence" value="ECO:0007669"/>
    <property type="project" value="InterPro"/>
</dbReference>
<evidence type="ECO:0000256" key="5">
    <source>
        <dbReference type="ARBA" id="ARBA00022519"/>
    </source>
</evidence>
<keyword evidence="7 12" id="KW-0812">Transmembrane</keyword>
<dbReference type="SUPFAM" id="SSF103481">
    <property type="entry name" value="Multidrug resistance efflux transporter EmrE"/>
    <property type="match status" value="1"/>
</dbReference>
<dbReference type="InterPro" id="IPR000390">
    <property type="entry name" value="Small_drug/metabolite_transptr"/>
</dbReference>
<keyword evidence="5" id="KW-0997">Cell inner membrane</keyword>
<keyword evidence="4" id="KW-0444">Lipid biosynthesis</keyword>
<evidence type="ECO:0000256" key="3">
    <source>
        <dbReference type="ARBA" id="ARBA00022475"/>
    </source>
</evidence>
<dbReference type="PANTHER" id="PTHR30561:SF9">
    <property type="entry name" value="4-AMINO-4-DEOXY-L-ARABINOSE-PHOSPHOUNDECAPRENOL FLIPPASE SUBUNIT ARNF-RELATED"/>
    <property type="match status" value="1"/>
</dbReference>
<name>E7MQE8_9FIRM</name>
<feature type="transmembrane region" description="Helical" evidence="12">
    <location>
        <begin position="63"/>
        <end position="84"/>
    </location>
</feature>
<evidence type="ECO:0000313" key="15">
    <source>
        <dbReference type="Proteomes" id="UP000004097"/>
    </source>
</evidence>
<comment type="subcellular location">
    <subcellularLocation>
        <location evidence="1">Cell membrane</location>
        <topology evidence="1">Multi-pass membrane protein</topology>
    </subcellularLocation>
</comment>
<evidence type="ECO:0000256" key="12">
    <source>
        <dbReference type="SAM" id="Phobius"/>
    </source>
</evidence>
<protein>
    <recommendedName>
        <fullName evidence="13">EamA domain-containing protein</fullName>
    </recommendedName>
</protein>
<feature type="transmembrane region" description="Helical" evidence="12">
    <location>
        <begin position="38"/>
        <end position="57"/>
    </location>
</feature>
<evidence type="ECO:0000256" key="1">
    <source>
        <dbReference type="ARBA" id="ARBA00004651"/>
    </source>
</evidence>
<comment type="similarity">
    <text evidence="2">Belongs to the EamA transporter family.</text>
</comment>
<evidence type="ECO:0000256" key="7">
    <source>
        <dbReference type="ARBA" id="ARBA00022692"/>
    </source>
</evidence>
<gene>
    <name evidence="14" type="ORF">HMPREF9430_01782</name>
</gene>
<dbReference type="GO" id="GO:0009103">
    <property type="term" value="P:lipopolysaccharide biosynthetic process"/>
    <property type="evidence" value="ECO:0007669"/>
    <property type="project" value="UniProtKB-KW"/>
</dbReference>
<evidence type="ECO:0000256" key="9">
    <source>
        <dbReference type="ARBA" id="ARBA00022989"/>
    </source>
</evidence>
<dbReference type="eggNOG" id="ENOG5032Z8K">
    <property type="taxonomic scope" value="Bacteria"/>
</dbReference>
<evidence type="ECO:0000259" key="13">
    <source>
        <dbReference type="Pfam" id="PF00892"/>
    </source>
</evidence>
<feature type="transmembrane region" description="Helical" evidence="12">
    <location>
        <begin position="91"/>
        <end position="109"/>
    </location>
</feature>
<evidence type="ECO:0000256" key="8">
    <source>
        <dbReference type="ARBA" id="ARBA00022985"/>
    </source>
</evidence>
<keyword evidence="6" id="KW-0441">Lipid A biosynthesis</keyword>
<evidence type="ECO:0000313" key="14">
    <source>
        <dbReference type="EMBL" id="EFW23657.1"/>
    </source>
</evidence>
<dbReference type="STRING" id="706433.HMPREF9430_01782"/>
<keyword evidence="9 12" id="KW-1133">Transmembrane helix</keyword>
<feature type="domain" description="EamA" evidence="13">
    <location>
        <begin position="7"/>
        <end position="108"/>
    </location>
</feature>
<accession>E7MQE8</accession>
<dbReference type="EMBL" id="AECQ01000036">
    <property type="protein sequence ID" value="EFW23657.1"/>
    <property type="molecule type" value="Genomic_DNA"/>
</dbReference>
<dbReference type="InterPro" id="IPR000620">
    <property type="entry name" value="EamA_dom"/>
</dbReference>
<dbReference type="Proteomes" id="UP000004097">
    <property type="component" value="Unassembled WGS sequence"/>
</dbReference>
<dbReference type="Gene3D" id="1.10.3730.20">
    <property type="match status" value="1"/>
</dbReference>
<evidence type="ECO:0000256" key="6">
    <source>
        <dbReference type="ARBA" id="ARBA00022556"/>
    </source>
</evidence>
<keyword evidence="15" id="KW-1185">Reference proteome</keyword>
<reference evidence="14 15" key="1">
    <citation type="submission" date="2010-08" db="EMBL/GenBank/DDBJ databases">
        <authorList>
            <person name="Weinstock G."/>
            <person name="Sodergren E."/>
            <person name="Clifton S."/>
            <person name="Fulton L."/>
            <person name="Fulton B."/>
            <person name="Courtney L."/>
            <person name="Fronick C."/>
            <person name="Harrison M."/>
            <person name="Strong C."/>
            <person name="Farmer C."/>
            <person name="Delahaunty K."/>
            <person name="Markovic C."/>
            <person name="Hall O."/>
            <person name="Minx P."/>
            <person name="Tomlinson C."/>
            <person name="Mitreva M."/>
            <person name="Hou S."/>
            <person name="Chen J."/>
            <person name="Wollam A."/>
            <person name="Pepin K.H."/>
            <person name="Johnson M."/>
            <person name="Bhonagiri V."/>
            <person name="Zhang X."/>
            <person name="Suruliraj S."/>
            <person name="Warren W."/>
            <person name="Chinwalla A."/>
            <person name="Mardis E.R."/>
            <person name="Wilson R.K."/>
        </authorList>
    </citation>
    <scope>NUCLEOTIDE SEQUENCE [LARGE SCALE GENOMIC DNA]</scope>
    <source>
        <strain evidence="14 15">F0204</strain>
    </source>
</reference>
<dbReference type="Pfam" id="PF00892">
    <property type="entry name" value="EamA"/>
    <property type="match status" value="1"/>
</dbReference>
<dbReference type="PANTHER" id="PTHR30561">
    <property type="entry name" value="SMR FAMILY PROTON-DEPENDENT DRUG EFFLUX TRANSPORTER SUGE"/>
    <property type="match status" value="1"/>
</dbReference>
<keyword evidence="11 12" id="KW-0472">Membrane</keyword>
<keyword evidence="8" id="KW-0448">Lipopolysaccharide biosynthesis</keyword>
<dbReference type="RefSeq" id="WP_006526586.1">
    <property type="nucleotide sequence ID" value="NZ_GL637669.1"/>
</dbReference>